<protein>
    <submittedName>
        <fullName evidence="1">LIP-domain-containing protein</fullName>
    </submittedName>
</protein>
<comment type="caution">
    <text evidence="1">The sequence shown here is derived from an EMBL/GenBank/DDBJ whole genome shotgun (WGS) entry which is preliminary data.</text>
</comment>
<name>A0ACB6QNS7_9PLEO</name>
<dbReference type="EMBL" id="MU003518">
    <property type="protein sequence ID" value="KAF2467811.1"/>
    <property type="molecule type" value="Genomic_DNA"/>
</dbReference>
<reference evidence="1" key="1">
    <citation type="journal article" date="2020" name="Stud. Mycol.">
        <title>101 Dothideomycetes genomes: a test case for predicting lifestyles and emergence of pathogens.</title>
        <authorList>
            <person name="Haridas S."/>
            <person name="Albert R."/>
            <person name="Binder M."/>
            <person name="Bloem J."/>
            <person name="Labutti K."/>
            <person name="Salamov A."/>
            <person name="Andreopoulos B."/>
            <person name="Baker S."/>
            <person name="Barry K."/>
            <person name="Bills G."/>
            <person name="Bluhm B."/>
            <person name="Cannon C."/>
            <person name="Castanera R."/>
            <person name="Culley D."/>
            <person name="Daum C."/>
            <person name="Ezra D."/>
            <person name="Gonzalez J."/>
            <person name="Henrissat B."/>
            <person name="Kuo A."/>
            <person name="Liang C."/>
            <person name="Lipzen A."/>
            <person name="Lutzoni F."/>
            <person name="Magnuson J."/>
            <person name="Mondo S."/>
            <person name="Nolan M."/>
            <person name="Ohm R."/>
            <person name="Pangilinan J."/>
            <person name="Park H.-J."/>
            <person name="Ramirez L."/>
            <person name="Alfaro M."/>
            <person name="Sun H."/>
            <person name="Tritt A."/>
            <person name="Yoshinaga Y."/>
            <person name="Zwiers L.-H."/>
            <person name="Turgeon B."/>
            <person name="Goodwin S."/>
            <person name="Spatafora J."/>
            <person name="Crous P."/>
            <person name="Grigoriev I."/>
        </authorList>
    </citation>
    <scope>NUCLEOTIDE SEQUENCE</scope>
    <source>
        <strain evidence="1">ATCC 200398</strain>
    </source>
</reference>
<evidence type="ECO:0000313" key="2">
    <source>
        <dbReference type="Proteomes" id="UP000799755"/>
    </source>
</evidence>
<gene>
    <name evidence="1" type="ORF">BDR25DRAFT_266203</name>
</gene>
<evidence type="ECO:0000313" key="1">
    <source>
        <dbReference type="EMBL" id="KAF2467811.1"/>
    </source>
</evidence>
<accession>A0ACB6QNS7</accession>
<proteinExistence type="predicted"/>
<keyword evidence="2" id="KW-1185">Reference proteome</keyword>
<sequence length="468" mass="50051">MHSILRAFPVLASIASVVLAAPTPVTTACPSASTVYAPPSSLPAIPTLAVAITCSLPPSASTTPPSTPLPPSGDPWYRPPDNVNWLAAQPGDILRLRPAPGNAIANLKFLDTCVGFQAYNILYRTTDSHYKPTWAVTTVIAPLHVGDSPHSLLSYQHPYDSANLDSSPSYQIYKDSSLQTAIGLFLKRGWFVNVPDYEGPNAAFGSGVMSGHATLDSVRAALNGARAVGVPVGARGEMYLKYAMYGYSGGSFATEWAAELQVQYAPDLRFAGAGIGGAYPNITSALAKISSNLNKYPAYIGHLGNITVGIANENEDAQAVAMAALGKTSWADTIQAVKDMNLHPDALQKFINDVTQNPTVRSILNRDGMMGYHGVPQMPLLIHRADGDQISSTSDTTKLYDEYCGVGANIYYHITPTEATNSDPHYNEGYVGTIMASEGLNQMFKGTFPKGCQTENSANWPWPFTLLN</sequence>
<organism evidence="1 2">
    <name type="scientific">Lindgomyces ingoldianus</name>
    <dbReference type="NCBI Taxonomy" id="673940"/>
    <lineage>
        <taxon>Eukaryota</taxon>
        <taxon>Fungi</taxon>
        <taxon>Dikarya</taxon>
        <taxon>Ascomycota</taxon>
        <taxon>Pezizomycotina</taxon>
        <taxon>Dothideomycetes</taxon>
        <taxon>Pleosporomycetidae</taxon>
        <taxon>Pleosporales</taxon>
        <taxon>Lindgomycetaceae</taxon>
        <taxon>Lindgomyces</taxon>
    </lineage>
</organism>
<dbReference type="Proteomes" id="UP000799755">
    <property type="component" value="Unassembled WGS sequence"/>
</dbReference>